<dbReference type="STRING" id="1448308.A0A2T2NZ01"/>
<evidence type="ECO:0000313" key="6">
    <source>
        <dbReference type="EMBL" id="PSN70633.1"/>
    </source>
</evidence>
<protein>
    <submittedName>
        <fullName evidence="6">NAD(P)-binding protein</fullName>
    </submittedName>
</protein>
<dbReference type="FunFam" id="3.40.50.720:FF:000084">
    <property type="entry name" value="Short-chain dehydrogenase reductase"/>
    <property type="match status" value="1"/>
</dbReference>
<dbReference type="PRINTS" id="PR00080">
    <property type="entry name" value="SDRFAMILY"/>
</dbReference>
<evidence type="ECO:0000256" key="1">
    <source>
        <dbReference type="ARBA" id="ARBA00006484"/>
    </source>
</evidence>
<comment type="similarity">
    <text evidence="1">Belongs to the short-chain dehydrogenases/reductases (SDR) family.</text>
</comment>
<evidence type="ECO:0000256" key="2">
    <source>
        <dbReference type="ARBA" id="ARBA00022857"/>
    </source>
</evidence>
<evidence type="ECO:0000256" key="3">
    <source>
        <dbReference type="ARBA" id="ARBA00023002"/>
    </source>
</evidence>
<dbReference type="SUPFAM" id="SSF51735">
    <property type="entry name" value="NAD(P)-binding Rossmann-fold domains"/>
    <property type="match status" value="1"/>
</dbReference>
<dbReference type="EMBL" id="KZ678131">
    <property type="protein sequence ID" value="PSN70633.1"/>
    <property type="molecule type" value="Genomic_DNA"/>
</dbReference>
<evidence type="ECO:0000256" key="4">
    <source>
        <dbReference type="ARBA" id="ARBA00023027"/>
    </source>
</evidence>
<keyword evidence="3" id="KW-0560">Oxidoreductase</keyword>
<accession>A0A2T2NZ01</accession>
<evidence type="ECO:0000313" key="7">
    <source>
        <dbReference type="Proteomes" id="UP000240883"/>
    </source>
</evidence>
<dbReference type="InterPro" id="IPR002347">
    <property type="entry name" value="SDR_fam"/>
</dbReference>
<name>A0A2T2NZ01_CORCC</name>
<organism evidence="6 7">
    <name type="scientific">Corynespora cassiicola Philippines</name>
    <dbReference type="NCBI Taxonomy" id="1448308"/>
    <lineage>
        <taxon>Eukaryota</taxon>
        <taxon>Fungi</taxon>
        <taxon>Dikarya</taxon>
        <taxon>Ascomycota</taxon>
        <taxon>Pezizomycotina</taxon>
        <taxon>Dothideomycetes</taxon>
        <taxon>Pleosporomycetidae</taxon>
        <taxon>Pleosporales</taxon>
        <taxon>Corynesporascaceae</taxon>
        <taxon>Corynespora</taxon>
    </lineage>
</organism>
<dbReference type="AlphaFoldDB" id="A0A2T2NZ01"/>
<dbReference type="GO" id="GO:0016491">
    <property type="term" value="F:oxidoreductase activity"/>
    <property type="evidence" value="ECO:0007669"/>
    <property type="project" value="UniProtKB-KW"/>
</dbReference>
<keyword evidence="2" id="KW-0521">NADP</keyword>
<dbReference type="NCBIfam" id="NF005559">
    <property type="entry name" value="PRK07231.1"/>
    <property type="match status" value="1"/>
</dbReference>
<feature type="non-terminal residue" evidence="6">
    <location>
        <position position="269"/>
    </location>
</feature>
<dbReference type="Gene3D" id="3.40.50.720">
    <property type="entry name" value="NAD(P)-binding Rossmann-like Domain"/>
    <property type="match status" value="1"/>
</dbReference>
<dbReference type="GO" id="GO:0006629">
    <property type="term" value="P:lipid metabolic process"/>
    <property type="evidence" value="ECO:0007669"/>
    <property type="project" value="UniProtKB-KW"/>
</dbReference>
<dbReference type="PANTHER" id="PTHR43180">
    <property type="entry name" value="3-OXOACYL-(ACYL-CARRIER-PROTEIN) REDUCTASE (AFU_ORTHOLOGUE AFUA_6G11210)"/>
    <property type="match status" value="1"/>
</dbReference>
<proteinExistence type="inferred from homology"/>
<dbReference type="PRINTS" id="PR00081">
    <property type="entry name" value="GDHRDH"/>
</dbReference>
<gene>
    <name evidence="6" type="ORF">BS50DRAFT_517182</name>
</gene>
<evidence type="ECO:0000256" key="5">
    <source>
        <dbReference type="ARBA" id="ARBA00023098"/>
    </source>
</evidence>
<dbReference type="Pfam" id="PF13561">
    <property type="entry name" value="adh_short_C2"/>
    <property type="match status" value="1"/>
</dbReference>
<dbReference type="InterPro" id="IPR036291">
    <property type="entry name" value="NAD(P)-bd_dom_sf"/>
</dbReference>
<dbReference type="Proteomes" id="UP000240883">
    <property type="component" value="Unassembled WGS sequence"/>
</dbReference>
<dbReference type="PANTHER" id="PTHR43180:SF28">
    <property type="entry name" value="NAD(P)-BINDING ROSSMANN-FOLD SUPERFAMILY PROTEIN"/>
    <property type="match status" value="1"/>
</dbReference>
<keyword evidence="7" id="KW-1185">Reference proteome</keyword>
<dbReference type="OrthoDB" id="417891at2759"/>
<keyword evidence="4" id="KW-0520">NAD</keyword>
<sequence length="269" mass="28144">MPGRLDSKIAVITGSSSGIGRAIALLYAREGAIVVCSDIREEVRMPENEKLPGTTVEEITKLGGKAIYVHCDTTNSEQVQNLVKTAVKEFGRLDVMVNNAGIAAEASLPAPTPIYDYPESSFETSLSVNVRGVFLGTKYASLVMKDQSPFGDSGDRGWIINTASVLGLNGSPNTAGYSTSKHAVLGLTKSSALDLAPLRIHVNAICPGYTATSFIGPVLTNADARAKIDALHPFGGIGKVDDVARVALFLASEDAGWVTGTGVVVDGGY</sequence>
<keyword evidence="5" id="KW-0443">Lipid metabolism</keyword>
<reference evidence="6 7" key="1">
    <citation type="journal article" date="2018" name="Front. Microbiol.">
        <title>Genome-Wide Analysis of Corynespora cassiicola Leaf Fall Disease Putative Effectors.</title>
        <authorList>
            <person name="Lopez D."/>
            <person name="Ribeiro S."/>
            <person name="Label P."/>
            <person name="Fumanal B."/>
            <person name="Venisse J.S."/>
            <person name="Kohler A."/>
            <person name="de Oliveira R.R."/>
            <person name="Labutti K."/>
            <person name="Lipzen A."/>
            <person name="Lail K."/>
            <person name="Bauer D."/>
            <person name="Ohm R.A."/>
            <person name="Barry K.W."/>
            <person name="Spatafora J."/>
            <person name="Grigoriev I.V."/>
            <person name="Martin F.M."/>
            <person name="Pujade-Renaud V."/>
        </authorList>
    </citation>
    <scope>NUCLEOTIDE SEQUENCE [LARGE SCALE GENOMIC DNA]</scope>
    <source>
        <strain evidence="6 7">Philippines</strain>
    </source>
</reference>
<dbReference type="CDD" id="cd05233">
    <property type="entry name" value="SDR_c"/>
    <property type="match status" value="1"/>
</dbReference>